<evidence type="ECO:0000256" key="19">
    <source>
        <dbReference type="ARBA" id="ARBA00042319"/>
    </source>
</evidence>
<evidence type="ECO:0000313" key="27">
    <source>
        <dbReference type="Proteomes" id="UP000694547"/>
    </source>
</evidence>
<evidence type="ECO:0000256" key="4">
    <source>
        <dbReference type="ARBA" id="ARBA00004496"/>
    </source>
</evidence>
<accession>A0A8C8W4C3</accession>
<dbReference type="Gene3D" id="3.40.50.1820">
    <property type="entry name" value="alpha/beta hydrolase"/>
    <property type="match status" value="1"/>
</dbReference>
<evidence type="ECO:0000259" key="25">
    <source>
        <dbReference type="Pfam" id="PF02230"/>
    </source>
</evidence>
<evidence type="ECO:0000256" key="7">
    <source>
        <dbReference type="ARBA" id="ARBA00012423"/>
    </source>
</evidence>
<keyword evidence="11" id="KW-0378">Hydrolase</keyword>
<keyword evidence="13" id="KW-0276">Fatty acid metabolism</keyword>
<evidence type="ECO:0000256" key="6">
    <source>
        <dbReference type="ARBA" id="ARBA00011738"/>
    </source>
</evidence>
<dbReference type="Pfam" id="PF02230">
    <property type="entry name" value="Abhydrolase_2"/>
    <property type="match status" value="1"/>
</dbReference>
<comment type="similarity">
    <text evidence="5">Belongs to the AB hydrolase superfamily. AB hydrolase 2 family.</text>
</comment>
<dbReference type="GO" id="GO:0006631">
    <property type="term" value="P:fatty acid metabolic process"/>
    <property type="evidence" value="ECO:0007669"/>
    <property type="project" value="UniProtKB-KW"/>
</dbReference>
<evidence type="ECO:0000256" key="11">
    <source>
        <dbReference type="ARBA" id="ARBA00022801"/>
    </source>
</evidence>
<reference evidence="26" key="3">
    <citation type="submission" date="2025-09" db="UniProtKB">
        <authorList>
            <consortium name="Ensembl"/>
        </authorList>
    </citation>
    <scope>IDENTIFICATION</scope>
</reference>
<evidence type="ECO:0000256" key="9">
    <source>
        <dbReference type="ARBA" id="ARBA00022475"/>
    </source>
</evidence>
<evidence type="ECO:0000256" key="20">
    <source>
        <dbReference type="ARBA" id="ARBA00042324"/>
    </source>
</evidence>
<organism evidence="26 27">
    <name type="scientific">Peromyscus maniculatus bairdii</name>
    <name type="common">Prairie deer mouse</name>
    <dbReference type="NCBI Taxonomy" id="230844"/>
    <lineage>
        <taxon>Eukaryota</taxon>
        <taxon>Metazoa</taxon>
        <taxon>Chordata</taxon>
        <taxon>Craniata</taxon>
        <taxon>Vertebrata</taxon>
        <taxon>Euteleostomi</taxon>
        <taxon>Mammalia</taxon>
        <taxon>Eutheria</taxon>
        <taxon>Euarchontoglires</taxon>
        <taxon>Glires</taxon>
        <taxon>Rodentia</taxon>
        <taxon>Myomorpha</taxon>
        <taxon>Muroidea</taxon>
        <taxon>Cricetidae</taxon>
        <taxon>Neotominae</taxon>
        <taxon>Peromyscus</taxon>
    </lineage>
</organism>
<protein>
    <recommendedName>
        <fullName evidence="8">Acyl-protein thioesterase 1</fullName>
        <ecNumber evidence="7">3.1.2.22</ecNumber>
    </recommendedName>
    <alternativeName>
        <fullName evidence="20">Lysophospholipase 1</fullName>
    </alternativeName>
    <alternativeName>
        <fullName evidence="19">Lysophospholipase I</fullName>
    </alternativeName>
    <alternativeName>
        <fullName evidence="18">Palmitoyl-protein hydrolase</fullName>
    </alternativeName>
</protein>
<dbReference type="AlphaFoldDB" id="A0A8C8W4C3"/>
<comment type="catalytic activity">
    <reaction evidence="23">
        <text>a 1-(9Z-octadecenoyl)-2-acyl-sn-glycero-3-phosphocholine + H2O = a 2-acyl-sn-glycero-3-phosphocholine + (9Z)-octadecenoate + H(+)</text>
        <dbReference type="Rhea" id="RHEA:41720"/>
        <dbReference type="ChEBI" id="CHEBI:15377"/>
        <dbReference type="ChEBI" id="CHEBI:15378"/>
        <dbReference type="ChEBI" id="CHEBI:30823"/>
        <dbReference type="ChEBI" id="CHEBI:57875"/>
        <dbReference type="ChEBI" id="CHEBI:78421"/>
    </reaction>
    <physiologicalReaction direction="left-to-right" evidence="23">
        <dbReference type="Rhea" id="RHEA:41721"/>
    </physiologicalReaction>
</comment>
<keyword evidence="10" id="KW-0963">Cytoplasm</keyword>
<dbReference type="InterPro" id="IPR050565">
    <property type="entry name" value="LYPA1-2/EST-like"/>
</dbReference>
<dbReference type="PANTHER" id="PTHR10655">
    <property type="entry name" value="LYSOPHOSPHOLIPASE-RELATED"/>
    <property type="match status" value="1"/>
</dbReference>
<dbReference type="PANTHER" id="PTHR10655:SF22">
    <property type="entry name" value="ACYL-PROTEIN THIOESTERASE 1"/>
    <property type="match status" value="1"/>
</dbReference>
<dbReference type="GO" id="GO:0008474">
    <property type="term" value="F:palmitoyl-(protein) hydrolase activity"/>
    <property type="evidence" value="ECO:0007669"/>
    <property type="project" value="UniProtKB-EC"/>
</dbReference>
<evidence type="ECO:0000256" key="12">
    <source>
        <dbReference type="ARBA" id="ARBA00022824"/>
    </source>
</evidence>
<dbReference type="Ensembl" id="ENSPEMT00000038632.1">
    <property type="protein sequence ID" value="ENSPEMP00000035530.1"/>
    <property type="gene ID" value="ENSPEMG00000030336.1"/>
</dbReference>
<dbReference type="InterPro" id="IPR003140">
    <property type="entry name" value="PLipase/COase/thioEstase"/>
</dbReference>
<dbReference type="EC" id="3.1.2.22" evidence="7"/>
<evidence type="ECO:0000256" key="3">
    <source>
        <dbReference type="ARBA" id="ARBA00004240"/>
    </source>
</evidence>
<name>A0A8C8W4C3_PERMB</name>
<evidence type="ECO:0000256" key="1">
    <source>
        <dbReference type="ARBA" id="ARBA00004126"/>
    </source>
</evidence>
<dbReference type="Proteomes" id="UP000694547">
    <property type="component" value="Chromosome 2"/>
</dbReference>
<keyword evidence="14" id="KW-0007">Acetylation</keyword>
<dbReference type="InterPro" id="IPR029058">
    <property type="entry name" value="AB_hydrolase_fold"/>
</dbReference>
<dbReference type="GO" id="GO:0005783">
    <property type="term" value="C:endoplasmic reticulum"/>
    <property type="evidence" value="ECO:0007669"/>
    <property type="project" value="UniProtKB-SubCell"/>
</dbReference>
<evidence type="ECO:0000313" key="26">
    <source>
        <dbReference type="Ensembl" id="ENSPEMP00000035530.1"/>
    </source>
</evidence>
<reference evidence="26" key="2">
    <citation type="submission" date="2025-08" db="UniProtKB">
        <authorList>
            <consortium name="Ensembl"/>
        </authorList>
    </citation>
    <scope>IDENTIFICATION</scope>
</reference>
<evidence type="ECO:0000256" key="10">
    <source>
        <dbReference type="ARBA" id="ARBA00022490"/>
    </source>
</evidence>
<dbReference type="GO" id="GO:0031965">
    <property type="term" value="C:nuclear membrane"/>
    <property type="evidence" value="ECO:0007669"/>
    <property type="project" value="UniProtKB-SubCell"/>
</dbReference>
<evidence type="ECO:0000256" key="21">
    <source>
        <dbReference type="ARBA" id="ARBA00045255"/>
    </source>
</evidence>
<evidence type="ECO:0000256" key="2">
    <source>
        <dbReference type="ARBA" id="ARBA00004236"/>
    </source>
</evidence>
<evidence type="ECO:0000256" key="18">
    <source>
        <dbReference type="ARBA" id="ARBA00031195"/>
    </source>
</evidence>
<keyword evidence="17" id="KW-0539">Nucleus</keyword>
<keyword evidence="16" id="KW-0472">Membrane</keyword>
<evidence type="ECO:0000256" key="5">
    <source>
        <dbReference type="ARBA" id="ARBA00006499"/>
    </source>
</evidence>
<dbReference type="GO" id="GO:0052689">
    <property type="term" value="F:carboxylic ester hydrolase activity"/>
    <property type="evidence" value="ECO:0007669"/>
    <property type="project" value="TreeGrafter"/>
</dbReference>
<evidence type="ECO:0000256" key="8">
    <source>
        <dbReference type="ARBA" id="ARBA00014923"/>
    </source>
</evidence>
<sequence>MQTNLSTQLPTVGPTWKATTAVIFLQGSGDTRHRRAKAFADVKSSHMKYVCPHVSLMPIALNMNIAMPPWCDIIELSPGSRDNESGIKQKCSRKCKSFGRSRSED</sequence>
<evidence type="ECO:0000256" key="22">
    <source>
        <dbReference type="ARBA" id="ARBA00047337"/>
    </source>
</evidence>
<keyword evidence="15" id="KW-0443">Lipid metabolism</keyword>
<comment type="subcellular location">
    <subcellularLocation>
        <location evidence="2">Cell membrane</location>
    </subcellularLocation>
    <subcellularLocation>
        <location evidence="4">Cytoplasm</location>
    </subcellularLocation>
    <subcellularLocation>
        <location evidence="3">Endoplasmic reticulum</location>
    </subcellularLocation>
    <subcellularLocation>
        <location evidence="1">Nucleus membrane</location>
    </subcellularLocation>
</comment>
<evidence type="ECO:0000256" key="23">
    <source>
        <dbReference type="ARBA" id="ARBA00048000"/>
    </source>
</evidence>
<reference evidence="26 27" key="1">
    <citation type="submission" date="2018-10" db="EMBL/GenBank/DDBJ databases">
        <title>Improved assembly of the deer mouse Peromyscus maniculatus genome.</title>
        <authorList>
            <person name="Lassance J.-M."/>
            <person name="Hoekstra H.E."/>
        </authorList>
    </citation>
    <scope>NUCLEOTIDE SEQUENCE [LARGE SCALE GENOMIC DNA]</scope>
</reference>
<comment type="function">
    <text evidence="21">Acts as an acyl-protein thioesterase. Hydrolyzes fatty acids from S-acylated cysteine residues in proteins such as trimeric G alpha proteins or HRAS. Acts as a palmitoyl thioesterase that catalyzes depalmitoylation of proteins, such as ADRB2, KCNMA1 and SQSTM1. Acts as a negative regulator of autophagy by mediating palmitoylation of SQSTM1, decreasing affinity between SQSTM1 and ATG8 proteins and recruitment of ubiquitinated cargo proteins to autophagosomes. Acts as a lysophospholipase and hydrolyzes lysophosphatidylcholine (lyso-PC). Also hydrolyzes lysophosphatidylethanolamine (lyso-PE), lysophosphatidylinositol (lyso-PI) and lysophosphatidylserine (lyso-PS). Has much higher thioesterase activity than lysophospholipase activity. Contributes to the production of lysophosphatidic acid (LPA) during blood coagulation by recognizing and cleaving plasma phospholipids to generate lysophospholipids which in turn act as substrates for ENPP2 to produce LPA.</text>
</comment>
<keyword evidence="12" id="KW-0256">Endoplasmic reticulum</keyword>
<comment type="catalytic activity">
    <reaction evidence="24">
        <text>1-hexadecanoyl-sn-glycero-3-phosphocholine + H2O = sn-glycerol 3-phosphocholine + hexadecanoate + H(+)</text>
        <dbReference type="Rhea" id="RHEA:40435"/>
        <dbReference type="ChEBI" id="CHEBI:7896"/>
        <dbReference type="ChEBI" id="CHEBI:15377"/>
        <dbReference type="ChEBI" id="CHEBI:15378"/>
        <dbReference type="ChEBI" id="CHEBI:16870"/>
        <dbReference type="ChEBI" id="CHEBI:72998"/>
    </reaction>
    <physiologicalReaction direction="left-to-right" evidence="24">
        <dbReference type="Rhea" id="RHEA:40436"/>
    </physiologicalReaction>
</comment>
<feature type="domain" description="Phospholipase/carboxylesterase/thioesterase" evidence="25">
    <location>
        <begin position="13"/>
        <end position="91"/>
    </location>
</feature>
<proteinExistence type="inferred from homology"/>
<dbReference type="GO" id="GO:0005886">
    <property type="term" value="C:plasma membrane"/>
    <property type="evidence" value="ECO:0007669"/>
    <property type="project" value="UniProtKB-SubCell"/>
</dbReference>
<evidence type="ECO:0000256" key="16">
    <source>
        <dbReference type="ARBA" id="ARBA00023136"/>
    </source>
</evidence>
<evidence type="ECO:0000256" key="13">
    <source>
        <dbReference type="ARBA" id="ARBA00022832"/>
    </source>
</evidence>
<comment type="subunit">
    <text evidence="6">Homodimer.</text>
</comment>
<evidence type="ECO:0000256" key="24">
    <source>
        <dbReference type="ARBA" id="ARBA00048656"/>
    </source>
</evidence>
<evidence type="ECO:0000256" key="14">
    <source>
        <dbReference type="ARBA" id="ARBA00022990"/>
    </source>
</evidence>
<evidence type="ECO:0000256" key="15">
    <source>
        <dbReference type="ARBA" id="ARBA00023098"/>
    </source>
</evidence>
<dbReference type="GeneTree" id="ENSGT00940000154185"/>
<keyword evidence="27" id="KW-1185">Reference proteome</keyword>
<keyword evidence="9" id="KW-1003">Cell membrane</keyword>
<evidence type="ECO:0000256" key="17">
    <source>
        <dbReference type="ARBA" id="ARBA00023242"/>
    </source>
</evidence>
<comment type="catalytic activity">
    <reaction evidence="22">
        <text>S-hexadecanoyl-L-cysteinyl-[protein] + H2O = L-cysteinyl-[protein] + hexadecanoate + H(+)</text>
        <dbReference type="Rhea" id="RHEA:19233"/>
        <dbReference type="Rhea" id="RHEA-COMP:10131"/>
        <dbReference type="Rhea" id="RHEA-COMP:11032"/>
        <dbReference type="ChEBI" id="CHEBI:7896"/>
        <dbReference type="ChEBI" id="CHEBI:15377"/>
        <dbReference type="ChEBI" id="CHEBI:15378"/>
        <dbReference type="ChEBI" id="CHEBI:29950"/>
        <dbReference type="ChEBI" id="CHEBI:74151"/>
        <dbReference type="EC" id="3.1.2.22"/>
    </reaction>
</comment>